<name>A0A0W4ZRM9_PNEJ7</name>
<dbReference type="Proteomes" id="UP000053447">
    <property type="component" value="Unassembled WGS sequence"/>
</dbReference>
<dbReference type="GO" id="GO:0000030">
    <property type="term" value="F:mannosyltransferase activity"/>
    <property type="evidence" value="ECO:0007669"/>
    <property type="project" value="TreeGrafter"/>
</dbReference>
<proteinExistence type="inferred from homology"/>
<dbReference type="GO" id="GO:0051999">
    <property type="term" value="P:mannosyl-inositol phosphorylceramide biosynthetic process"/>
    <property type="evidence" value="ECO:0007669"/>
    <property type="project" value="TreeGrafter"/>
</dbReference>
<keyword evidence="9" id="KW-1185">Reference proteome</keyword>
<evidence type="ECO:0000256" key="3">
    <source>
        <dbReference type="ARBA" id="ARBA00022679"/>
    </source>
</evidence>
<protein>
    <recommendedName>
        <fullName evidence="10">Mannosyl phosphorylinositol ceramide synthase SUR1</fullName>
    </recommendedName>
</protein>
<evidence type="ECO:0000256" key="7">
    <source>
        <dbReference type="SAM" id="Phobius"/>
    </source>
</evidence>
<dbReference type="InterPro" id="IPR029044">
    <property type="entry name" value="Nucleotide-diphossugar_trans"/>
</dbReference>
<dbReference type="OrthoDB" id="3647at2759"/>
<feature type="transmembrane region" description="Helical" evidence="7">
    <location>
        <begin position="197"/>
        <end position="216"/>
    </location>
</feature>
<accession>A0A0W4ZRM9</accession>
<dbReference type="Gene3D" id="3.90.550.20">
    <property type="match status" value="1"/>
</dbReference>
<dbReference type="PANTHER" id="PTHR32385">
    <property type="entry name" value="MANNOSYL PHOSPHORYLINOSITOL CERAMIDE SYNTHASE"/>
    <property type="match status" value="1"/>
</dbReference>
<keyword evidence="4 7" id="KW-0812">Transmembrane</keyword>
<evidence type="ECO:0000256" key="5">
    <source>
        <dbReference type="ARBA" id="ARBA00022989"/>
    </source>
</evidence>
<evidence type="ECO:0000256" key="4">
    <source>
        <dbReference type="ARBA" id="ARBA00022692"/>
    </source>
</evidence>
<keyword evidence="3" id="KW-0808">Transferase</keyword>
<keyword evidence="6 7" id="KW-0472">Membrane</keyword>
<evidence type="ECO:0000256" key="2">
    <source>
        <dbReference type="ARBA" id="ARBA00009003"/>
    </source>
</evidence>
<dbReference type="Pfam" id="PF04488">
    <property type="entry name" value="Gly_transf_sug"/>
    <property type="match status" value="1"/>
</dbReference>
<keyword evidence="5 7" id="KW-1133">Transmembrane helix</keyword>
<organism evidence="8 9">
    <name type="scientific">Pneumocystis jirovecii (strain RU7)</name>
    <name type="common">Human pneumocystis pneumonia agent</name>
    <dbReference type="NCBI Taxonomy" id="1408657"/>
    <lineage>
        <taxon>Eukaryota</taxon>
        <taxon>Fungi</taxon>
        <taxon>Dikarya</taxon>
        <taxon>Ascomycota</taxon>
        <taxon>Taphrinomycotina</taxon>
        <taxon>Pneumocystomycetes</taxon>
        <taxon>Pneumocystaceae</taxon>
        <taxon>Pneumocystis</taxon>
    </lineage>
</organism>
<dbReference type="PANTHER" id="PTHR32385:SF20">
    <property type="entry name" value="MANNOSYL PHOSPHORYLINOSITOL CERAMIDE SYNTHASE CSH1-RELATED"/>
    <property type="match status" value="1"/>
</dbReference>
<sequence>MKIWTMIIGIGVLLLIVVFIDYSWALVALLFENFKSVAIREWSSSYSEDYKINMKEVIPRIIHQTWKNETIPEKWSDAYDHCKKLHPNYEHILWTDEKARNFIAQEYPWFLQQYDKYPYTIQRVDSLRYFILVRYGGIYIDLDIECLQPLDPLLSYSAWLRTTKPTGISNDVMGSMPYHPFFLYVINHLKSASRNWIFPYITVMATTGPLFLSVMLEKYMHYLPSNTITTEYVRIITSDISNQTFKDFHGSTWHHKDAQFFFWLQRYWIFLTISSISSIFFCIFYLIKRKQNQYLKHRKKVCFYNEESI</sequence>
<dbReference type="EMBL" id="LFWA01000006">
    <property type="protein sequence ID" value="KTW31006.1"/>
    <property type="molecule type" value="Genomic_DNA"/>
</dbReference>
<dbReference type="eggNOG" id="ENOG502QS3D">
    <property type="taxonomic scope" value="Eukaryota"/>
</dbReference>
<evidence type="ECO:0000256" key="1">
    <source>
        <dbReference type="ARBA" id="ARBA00004370"/>
    </source>
</evidence>
<comment type="similarity">
    <text evidence="2">Belongs to the glycosyltransferase 32 family.</text>
</comment>
<evidence type="ECO:0000313" key="8">
    <source>
        <dbReference type="EMBL" id="KTW31006.1"/>
    </source>
</evidence>
<comment type="caution">
    <text evidence="8">The sequence shown here is derived from an EMBL/GenBank/DDBJ whole genome shotgun (WGS) entry which is preliminary data.</text>
</comment>
<feature type="transmembrane region" description="Helical" evidence="7">
    <location>
        <begin position="267"/>
        <end position="287"/>
    </location>
</feature>
<feature type="transmembrane region" description="Helical" evidence="7">
    <location>
        <begin position="6"/>
        <end position="31"/>
    </location>
</feature>
<evidence type="ECO:0000313" key="9">
    <source>
        <dbReference type="Proteomes" id="UP000053447"/>
    </source>
</evidence>
<gene>
    <name evidence="8" type="ORF">T551_01558</name>
</gene>
<dbReference type="GO" id="GO:0016020">
    <property type="term" value="C:membrane"/>
    <property type="evidence" value="ECO:0007669"/>
    <property type="project" value="UniProtKB-SubCell"/>
</dbReference>
<evidence type="ECO:0008006" key="10">
    <source>
        <dbReference type="Google" id="ProtNLM"/>
    </source>
</evidence>
<dbReference type="InterPro" id="IPR051706">
    <property type="entry name" value="Glycosyltransferase_domain"/>
</dbReference>
<dbReference type="RefSeq" id="XP_018229996.1">
    <property type="nucleotide sequence ID" value="XM_018373821.1"/>
</dbReference>
<dbReference type="GeneID" id="28940076"/>
<dbReference type="VEuPathDB" id="FungiDB:T551_01558"/>
<evidence type="ECO:0000256" key="6">
    <source>
        <dbReference type="ARBA" id="ARBA00023136"/>
    </source>
</evidence>
<reference evidence="9" key="1">
    <citation type="journal article" date="2016" name="Nat. Commun.">
        <title>Genome analysis of three Pneumocystis species reveals adaptation mechanisms to life exclusively in mammalian hosts.</title>
        <authorList>
            <person name="Ma L."/>
            <person name="Chen Z."/>
            <person name="Huang D.W."/>
            <person name="Kutty G."/>
            <person name="Ishihara M."/>
            <person name="Wang H."/>
            <person name="Abouelleil A."/>
            <person name="Bishop L."/>
            <person name="Davey E."/>
            <person name="Deng R."/>
            <person name="Deng X."/>
            <person name="Fan L."/>
            <person name="Fantoni G."/>
            <person name="Fitzgerald M."/>
            <person name="Gogineni E."/>
            <person name="Goldberg J.M."/>
            <person name="Handley G."/>
            <person name="Hu X."/>
            <person name="Huber C."/>
            <person name="Jiao X."/>
            <person name="Jones K."/>
            <person name="Levin J.Z."/>
            <person name="Liu Y."/>
            <person name="Macdonald P."/>
            <person name="Melnikov A."/>
            <person name="Raley C."/>
            <person name="Sassi M."/>
            <person name="Sherman B.T."/>
            <person name="Song X."/>
            <person name="Sykes S."/>
            <person name="Tran B."/>
            <person name="Walsh L."/>
            <person name="Xia Y."/>
            <person name="Yang J."/>
            <person name="Young S."/>
            <person name="Zeng Q."/>
            <person name="Zheng X."/>
            <person name="Stephens R."/>
            <person name="Nusbaum C."/>
            <person name="Birren B.W."/>
            <person name="Azadi P."/>
            <person name="Lempicki R.A."/>
            <person name="Cuomo C.A."/>
            <person name="Kovacs J.A."/>
        </authorList>
    </citation>
    <scope>NUCLEOTIDE SEQUENCE [LARGE SCALE GENOMIC DNA]</scope>
    <source>
        <strain evidence="9">RU7</strain>
    </source>
</reference>
<dbReference type="SUPFAM" id="SSF53448">
    <property type="entry name" value="Nucleotide-diphospho-sugar transferases"/>
    <property type="match status" value="1"/>
</dbReference>
<dbReference type="InterPro" id="IPR007577">
    <property type="entry name" value="GlycoTrfase_DXD_sugar-bd_CS"/>
</dbReference>
<dbReference type="AlphaFoldDB" id="A0A0W4ZRM9"/>
<comment type="subcellular location">
    <subcellularLocation>
        <location evidence="1">Membrane</location>
    </subcellularLocation>
</comment>